<dbReference type="PROSITE" id="PS00893">
    <property type="entry name" value="NUDIX_BOX"/>
    <property type="match status" value="1"/>
</dbReference>
<sequence length="161" mass="18798">MKTFYDYYRNQVNLSFEDHPFSNTPKHVWVICRFENQWLLTKHKNRGLEFPGGKVERGETADRAAVREVLEETGAEVDQLNYVGQYYVAGKGGTVIKNVYFATVSRLLDQHHYFETEGPVLLDQLPQSIKSNSLYSFMMKDEVLPQCLNRIKEDYLNLHET</sequence>
<comment type="similarity">
    <text evidence="2 6">Belongs to the Nudix hydrolase family.</text>
</comment>
<keyword evidence="3" id="KW-0479">Metal-binding</keyword>
<keyword evidence="4 6" id="KW-0378">Hydrolase</keyword>
<evidence type="ECO:0000256" key="4">
    <source>
        <dbReference type="ARBA" id="ARBA00022801"/>
    </source>
</evidence>
<organism evidence="8 9">
    <name type="scientific">Halobacillus seohaensis</name>
    <dbReference type="NCBI Taxonomy" id="447421"/>
    <lineage>
        <taxon>Bacteria</taxon>
        <taxon>Bacillati</taxon>
        <taxon>Bacillota</taxon>
        <taxon>Bacilli</taxon>
        <taxon>Bacillales</taxon>
        <taxon>Bacillaceae</taxon>
        <taxon>Halobacillus</taxon>
    </lineage>
</organism>
<gene>
    <name evidence="8" type="primary">ytkD</name>
    <name evidence="8" type="ORF">ACFQIC_19130</name>
</gene>
<dbReference type="InterPro" id="IPR014078">
    <property type="entry name" value="Nudix_YtkD"/>
</dbReference>
<feature type="domain" description="Nudix hydrolase" evidence="7">
    <location>
        <begin position="6"/>
        <end position="160"/>
    </location>
</feature>
<dbReference type="Gene3D" id="3.90.79.10">
    <property type="entry name" value="Nucleoside Triphosphate Pyrophosphohydrolase"/>
    <property type="match status" value="1"/>
</dbReference>
<evidence type="ECO:0000256" key="2">
    <source>
        <dbReference type="ARBA" id="ARBA00005582"/>
    </source>
</evidence>
<evidence type="ECO:0000256" key="1">
    <source>
        <dbReference type="ARBA" id="ARBA00001946"/>
    </source>
</evidence>
<dbReference type="PANTHER" id="PTHR43758:SF8">
    <property type="entry name" value="8-OXO-DGTP DIPHOSPHATASE YTKD-RELATED"/>
    <property type="match status" value="1"/>
</dbReference>
<dbReference type="PRINTS" id="PR00502">
    <property type="entry name" value="NUDIXFAMILY"/>
</dbReference>
<dbReference type="InterPro" id="IPR020476">
    <property type="entry name" value="Nudix_hydrolase"/>
</dbReference>
<dbReference type="InterPro" id="IPR015797">
    <property type="entry name" value="NUDIX_hydrolase-like_dom_sf"/>
</dbReference>
<evidence type="ECO:0000256" key="6">
    <source>
        <dbReference type="RuleBase" id="RU003476"/>
    </source>
</evidence>
<dbReference type="Proteomes" id="UP001596410">
    <property type="component" value="Unassembled WGS sequence"/>
</dbReference>
<comment type="cofactor">
    <cofactor evidence="1">
        <name>Mg(2+)</name>
        <dbReference type="ChEBI" id="CHEBI:18420"/>
    </cofactor>
</comment>
<keyword evidence="5" id="KW-0460">Magnesium</keyword>
<proteinExistence type="inferred from homology"/>
<dbReference type="PANTHER" id="PTHR43758">
    <property type="entry name" value="7,8-DIHYDRO-8-OXOGUANINE TRIPHOSPHATASE"/>
    <property type="match status" value="1"/>
</dbReference>
<dbReference type="PROSITE" id="PS51462">
    <property type="entry name" value="NUDIX"/>
    <property type="match status" value="1"/>
</dbReference>
<accession>A0ABW2EP21</accession>
<keyword evidence="9" id="KW-1185">Reference proteome</keyword>
<protein>
    <submittedName>
        <fullName evidence="8">RNA deprotection pyrophosphohydrolase</fullName>
    </submittedName>
</protein>
<dbReference type="NCBIfam" id="TIGR02705">
    <property type="entry name" value="nudix_YtkD"/>
    <property type="match status" value="1"/>
</dbReference>
<dbReference type="InterPro" id="IPR020084">
    <property type="entry name" value="NUDIX_hydrolase_CS"/>
</dbReference>
<evidence type="ECO:0000313" key="9">
    <source>
        <dbReference type="Proteomes" id="UP001596410"/>
    </source>
</evidence>
<dbReference type="Pfam" id="PF00293">
    <property type="entry name" value="NUDIX"/>
    <property type="match status" value="1"/>
</dbReference>
<name>A0ABW2EP21_9BACI</name>
<evidence type="ECO:0000313" key="8">
    <source>
        <dbReference type="EMBL" id="MFC7063915.1"/>
    </source>
</evidence>
<dbReference type="SUPFAM" id="SSF55811">
    <property type="entry name" value="Nudix"/>
    <property type="match status" value="1"/>
</dbReference>
<reference evidence="9" key="1">
    <citation type="journal article" date="2019" name="Int. J. Syst. Evol. Microbiol.">
        <title>The Global Catalogue of Microorganisms (GCM) 10K type strain sequencing project: providing services to taxonomists for standard genome sequencing and annotation.</title>
        <authorList>
            <consortium name="The Broad Institute Genomics Platform"/>
            <consortium name="The Broad Institute Genome Sequencing Center for Infectious Disease"/>
            <person name="Wu L."/>
            <person name="Ma J."/>
        </authorList>
    </citation>
    <scope>NUCLEOTIDE SEQUENCE [LARGE SCALE GENOMIC DNA]</scope>
    <source>
        <strain evidence="9">CGMCC 4.1621</strain>
    </source>
</reference>
<dbReference type="RefSeq" id="WP_204708460.1">
    <property type="nucleotide sequence ID" value="NZ_JBHSZV010000062.1"/>
</dbReference>
<dbReference type="EMBL" id="JBHSZV010000062">
    <property type="protein sequence ID" value="MFC7063915.1"/>
    <property type="molecule type" value="Genomic_DNA"/>
</dbReference>
<dbReference type="InterPro" id="IPR000086">
    <property type="entry name" value="NUDIX_hydrolase_dom"/>
</dbReference>
<evidence type="ECO:0000259" key="7">
    <source>
        <dbReference type="PROSITE" id="PS51462"/>
    </source>
</evidence>
<evidence type="ECO:0000256" key="3">
    <source>
        <dbReference type="ARBA" id="ARBA00022723"/>
    </source>
</evidence>
<comment type="caution">
    <text evidence="8">The sequence shown here is derived from an EMBL/GenBank/DDBJ whole genome shotgun (WGS) entry which is preliminary data.</text>
</comment>
<dbReference type="CDD" id="cd04665">
    <property type="entry name" value="NUDIX_RppH"/>
    <property type="match status" value="1"/>
</dbReference>
<evidence type="ECO:0000256" key="5">
    <source>
        <dbReference type="ARBA" id="ARBA00022842"/>
    </source>
</evidence>